<proteinExistence type="predicted"/>
<name>L7JU17_TRAHO</name>
<dbReference type="HOGENOM" id="CLU_1518915_0_0_1"/>
<sequence>MIFPFTFQFSCLVIFKIKNVNFVGNMVLSFIIYMLMLYATDSNRAPNPDALSYTNRRLTVFKYIGVVCDCAEGREMLRIDESFFRRHENTPSSKMAFMCYETLLKSVDTFSMFLLSFLAEDGVVEQELDRIQIQKNIMKIKKQDEIKERIFESIRSRERRRQEQERIRLEQQVDLPT</sequence>
<evidence type="ECO:0000256" key="1">
    <source>
        <dbReference type="SAM" id="Phobius"/>
    </source>
</evidence>
<dbReference type="AlphaFoldDB" id="L7JU17"/>
<keyword evidence="1" id="KW-1133">Transmembrane helix</keyword>
<dbReference type="OMA" id="FRRHENT"/>
<dbReference type="VEuPathDB" id="MicrosporidiaDB:THOM_2089"/>
<evidence type="ECO:0000313" key="2">
    <source>
        <dbReference type="EMBL" id="ELQ74978.1"/>
    </source>
</evidence>
<accession>L7JU17</accession>
<keyword evidence="1" id="KW-0472">Membrane</keyword>
<dbReference type="EMBL" id="JH994001">
    <property type="protein sequence ID" value="ELQ74978.1"/>
    <property type="molecule type" value="Genomic_DNA"/>
</dbReference>
<reference evidence="2 3" key="1">
    <citation type="journal article" date="2012" name="PLoS Pathog.">
        <title>The genome of the obligate intracellular parasite Trachipleistophora hominis: new insights into microsporidian genome dynamics and reductive evolution.</title>
        <authorList>
            <person name="Heinz E."/>
            <person name="Williams T.A."/>
            <person name="Nakjang S."/>
            <person name="Noel C.J."/>
            <person name="Swan D.C."/>
            <person name="Goldberg A.V."/>
            <person name="Harris S.R."/>
            <person name="Weinmaier T."/>
            <person name="Markert S."/>
            <person name="Becher D."/>
            <person name="Bernhardt J."/>
            <person name="Dagan T."/>
            <person name="Hacker C."/>
            <person name="Lucocq J.M."/>
            <person name="Schweder T."/>
            <person name="Rattei T."/>
            <person name="Hall N."/>
            <person name="Hirt R.P."/>
            <person name="Embley T.M."/>
        </authorList>
    </citation>
    <scope>NUCLEOTIDE SEQUENCE [LARGE SCALE GENOMIC DNA]</scope>
</reference>
<feature type="transmembrane region" description="Helical" evidence="1">
    <location>
        <begin position="20"/>
        <end position="39"/>
    </location>
</feature>
<organism evidence="2 3">
    <name type="scientific">Trachipleistophora hominis</name>
    <name type="common">Microsporidian parasite</name>
    <dbReference type="NCBI Taxonomy" id="72359"/>
    <lineage>
        <taxon>Eukaryota</taxon>
        <taxon>Fungi</taxon>
        <taxon>Fungi incertae sedis</taxon>
        <taxon>Microsporidia</taxon>
        <taxon>Pleistophoridae</taxon>
        <taxon>Trachipleistophora</taxon>
    </lineage>
</organism>
<dbReference type="Proteomes" id="UP000011185">
    <property type="component" value="Unassembled WGS sequence"/>
</dbReference>
<keyword evidence="3" id="KW-1185">Reference proteome</keyword>
<keyword evidence="1" id="KW-0812">Transmembrane</keyword>
<protein>
    <submittedName>
        <fullName evidence="2">Uncharacterized protein</fullName>
    </submittedName>
</protein>
<gene>
    <name evidence="2" type="ORF">THOM_2089</name>
</gene>
<dbReference type="InParanoid" id="L7JU17"/>
<evidence type="ECO:0000313" key="3">
    <source>
        <dbReference type="Proteomes" id="UP000011185"/>
    </source>
</evidence>